<evidence type="ECO:0000313" key="3">
    <source>
        <dbReference type="Proteomes" id="UP000640583"/>
    </source>
</evidence>
<proteinExistence type="predicted"/>
<keyword evidence="1" id="KW-0732">Signal</keyword>
<name>A0A8J7IBZ9_9RHOB</name>
<keyword evidence="3" id="KW-1185">Reference proteome</keyword>
<gene>
    <name evidence="2" type="ORF">H1D41_03760</name>
</gene>
<dbReference type="AlphaFoldDB" id="A0A8J7IBZ9"/>
<reference evidence="2" key="1">
    <citation type="submission" date="2020-10" db="EMBL/GenBank/DDBJ databases">
        <title>Paenihalocynthiibacter styelae gen. nov., sp. nov., isolated from stalked sea squirt Styela clava.</title>
        <authorList>
            <person name="Kim Y.-O."/>
            <person name="Yoon J.-H."/>
        </authorList>
    </citation>
    <scope>NUCLEOTIDE SEQUENCE</scope>
    <source>
        <strain evidence="2">MYP1-1</strain>
    </source>
</reference>
<dbReference type="RefSeq" id="WP_228847648.1">
    <property type="nucleotide sequence ID" value="NZ_JADCKQ010000002.1"/>
</dbReference>
<evidence type="ECO:0000256" key="1">
    <source>
        <dbReference type="SAM" id="SignalP"/>
    </source>
</evidence>
<feature type="chain" id="PRO_5035219414" evidence="1">
    <location>
        <begin position="20"/>
        <end position="455"/>
    </location>
</feature>
<sequence length="455" mass="51463">MRTLLMSAAACCFAMSAQAAPSDLIRDVGLAGAIESLESQPELTPDDRLALSGITFLRAIEKAYQTRWQVGYVTDDLPLPLFSNELPVNPEPEMIEGDTLNALFEVFLADMAKTDALLAEIPEGSNAAFELSLPDIWFDINMNGTRDAEEDFGKTALQNVLSRWQIREFERQFEDNPELPNPLQATIRFDEADAHWLRAYTNVISGVSELILAFDPQPEIQKALDLRRAIYDQRLAMAAQFPGLQKIVEFSLSIEIPTEEEIAEYQKLYEQLSVDDRNALGEILVGERNWMSESAHFVDMAAVVIETLRHQPDQARVAKAQQHLLDMVDHNRNFWRLVIAETDNDREWIPNGSQQAALGIEMPQNIDEAWLAVLTDMEKMLKGELLVPFWRYAPGHGIDINAWVQNPAPLNVIGWAQGTATLPYARQGEVMTGDNWIRFERMVQRQSGLFVFMLN</sequence>
<accession>A0A8J7IBZ9</accession>
<evidence type="ECO:0000313" key="2">
    <source>
        <dbReference type="EMBL" id="MBI1492748.1"/>
    </source>
</evidence>
<protein>
    <submittedName>
        <fullName evidence="2">Uncharacterized protein</fullName>
    </submittedName>
</protein>
<dbReference type="EMBL" id="JADCKQ010000002">
    <property type="protein sequence ID" value="MBI1492748.1"/>
    <property type="molecule type" value="Genomic_DNA"/>
</dbReference>
<dbReference type="Proteomes" id="UP000640583">
    <property type="component" value="Unassembled WGS sequence"/>
</dbReference>
<organism evidence="2 3">
    <name type="scientific">Halocynthiibacter styelae</name>
    <dbReference type="NCBI Taxonomy" id="2761955"/>
    <lineage>
        <taxon>Bacteria</taxon>
        <taxon>Pseudomonadati</taxon>
        <taxon>Pseudomonadota</taxon>
        <taxon>Alphaproteobacteria</taxon>
        <taxon>Rhodobacterales</taxon>
        <taxon>Paracoccaceae</taxon>
        <taxon>Halocynthiibacter</taxon>
    </lineage>
</organism>
<comment type="caution">
    <text evidence="2">The sequence shown here is derived from an EMBL/GenBank/DDBJ whole genome shotgun (WGS) entry which is preliminary data.</text>
</comment>
<feature type="signal peptide" evidence="1">
    <location>
        <begin position="1"/>
        <end position="19"/>
    </location>
</feature>